<dbReference type="InterPro" id="IPR000731">
    <property type="entry name" value="SSD"/>
</dbReference>
<feature type="transmembrane region" description="Helical" evidence="7">
    <location>
        <begin position="856"/>
        <end position="881"/>
    </location>
</feature>
<keyword evidence="4 7" id="KW-1133">Transmembrane helix</keyword>
<evidence type="ECO:0000256" key="4">
    <source>
        <dbReference type="ARBA" id="ARBA00022989"/>
    </source>
</evidence>
<feature type="transmembrane region" description="Helical" evidence="7">
    <location>
        <begin position="332"/>
        <end position="354"/>
    </location>
</feature>
<evidence type="ECO:0000256" key="5">
    <source>
        <dbReference type="ARBA" id="ARBA00023136"/>
    </source>
</evidence>
<keyword evidence="10" id="KW-1185">Reference proteome</keyword>
<protein>
    <submittedName>
        <fullName evidence="11">SSD domain-containing protein</fullName>
    </submittedName>
</protein>
<evidence type="ECO:0000313" key="10">
    <source>
        <dbReference type="Proteomes" id="UP000267096"/>
    </source>
</evidence>
<feature type="transmembrane region" description="Helical" evidence="7">
    <location>
        <begin position="32"/>
        <end position="49"/>
    </location>
</feature>
<evidence type="ECO:0000313" key="9">
    <source>
        <dbReference type="EMBL" id="VDK53250.1"/>
    </source>
</evidence>
<comment type="similarity">
    <text evidence="2">Belongs to the patched family.</text>
</comment>
<dbReference type="PROSITE" id="PS50156">
    <property type="entry name" value="SSD"/>
    <property type="match status" value="1"/>
</dbReference>
<feature type="transmembrane region" description="Helical" evidence="7">
    <location>
        <begin position="923"/>
        <end position="951"/>
    </location>
</feature>
<comment type="subcellular location">
    <subcellularLocation>
        <location evidence="1">Membrane</location>
        <topology evidence="1">Multi-pass membrane protein</topology>
    </subcellularLocation>
</comment>
<dbReference type="Pfam" id="PF02460">
    <property type="entry name" value="Patched"/>
    <property type="match status" value="1"/>
</dbReference>
<dbReference type="OrthoDB" id="6510177at2759"/>
<reference evidence="11" key="1">
    <citation type="submission" date="2017-02" db="UniProtKB">
        <authorList>
            <consortium name="WormBaseParasite"/>
        </authorList>
    </citation>
    <scope>IDENTIFICATION</scope>
</reference>
<evidence type="ECO:0000256" key="6">
    <source>
        <dbReference type="ARBA" id="ARBA00023180"/>
    </source>
</evidence>
<feature type="domain" description="SSD" evidence="8">
    <location>
        <begin position="339"/>
        <end position="501"/>
    </location>
</feature>
<feature type="transmembrane region" description="Helical" evidence="7">
    <location>
        <begin position="757"/>
        <end position="779"/>
    </location>
</feature>
<dbReference type="WBParaSite" id="ASIM_0001534401-mRNA-1">
    <property type="protein sequence ID" value="ASIM_0001534401-mRNA-1"/>
    <property type="gene ID" value="ASIM_0001534401"/>
</dbReference>
<dbReference type="GO" id="GO:0018996">
    <property type="term" value="P:molting cycle, collagen and cuticulin-based cuticle"/>
    <property type="evidence" value="ECO:0007669"/>
    <property type="project" value="TreeGrafter"/>
</dbReference>
<accession>A0A0M3K313</accession>
<proteinExistence type="inferred from homology"/>
<feature type="transmembrane region" description="Helical" evidence="7">
    <location>
        <begin position="814"/>
        <end position="835"/>
    </location>
</feature>
<dbReference type="PANTHER" id="PTHR10796:SF95">
    <property type="entry name" value="SSD DOMAIN-CONTAINING PROTEIN"/>
    <property type="match status" value="1"/>
</dbReference>
<dbReference type="EMBL" id="UYRR01031912">
    <property type="protein sequence ID" value="VDK53250.1"/>
    <property type="molecule type" value="Genomic_DNA"/>
</dbReference>
<reference evidence="9 10" key="2">
    <citation type="submission" date="2018-11" db="EMBL/GenBank/DDBJ databases">
        <authorList>
            <consortium name="Pathogen Informatics"/>
        </authorList>
    </citation>
    <scope>NUCLEOTIDE SEQUENCE [LARGE SCALE GENOMIC DNA]</scope>
</reference>
<evidence type="ECO:0000256" key="1">
    <source>
        <dbReference type="ARBA" id="ARBA00004141"/>
    </source>
</evidence>
<evidence type="ECO:0000313" key="11">
    <source>
        <dbReference type="WBParaSite" id="ASIM_0001534401-mRNA-1"/>
    </source>
</evidence>
<dbReference type="PANTHER" id="PTHR10796">
    <property type="entry name" value="PATCHED-RELATED"/>
    <property type="match status" value="1"/>
</dbReference>
<dbReference type="Proteomes" id="UP000267096">
    <property type="component" value="Unassembled WGS sequence"/>
</dbReference>
<feature type="transmembrane region" description="Helical" evidence="7">
    <location>
        <begin position="366"/>
        <end position="391"/>
    </location>
</feature>
<dbReference type="GO" id="GO:0030659">
    <property type="term" value="C:cytoplasmic vesicle membrane"/>
    <property type="evidence" value="ECO:0007669"/>
    <property type="project" value="TreeGrafter"/>
</dbReference>
<feature type="transmembrane region" description="Helical" evidence="7">
    <location>
        <begin position="786"/>
        <end position="808"/>
    </location>
</feature>
<feature type="transmembrane region" description="Helical" evidence="7">
    <location>
        <begin position="443"/>
        <end position="468"/>
    </location>
</feature>
<name>A0A0M3K313_ANISI</name>
<evidence type="ECO:0000256" key="2">
    <source>
        <dbReference type="ARBA" id="ARBA00005585"/>
    </source>
</evidence>
<keyword evidence="6" id="KW-0325">Glycoprotein</keyword>
<keyword evidence="3 7" id="KW-0812">Transmembrane</keyword>
<evidence type="ECO:0000259" key="8">
    <source>
        <dbReference type="PROSITE" id="PS50156"/>
    </source>
</evidence>
<gene>
    <name evidence="9" type="ORF">ASIM_LOCUS14754</name>
</gene>
<evidence type="ECO:0000256" key="7">
    <source>
        <dbReference type="SAM" id="Phobius"/>
    </source>
</evidence>
<feature type="transmembrane region" description="Helical" evidence="7">
    <location>
        <begin position="475"/>
        <end position="498"/>
    </location>
</feature>
<dbReference type="GO" id="GO:0006897">
    <property type="term" value="P:endocytosis"/>
    <property type="evidence" value="ECO:0007669"/>
    <property type="project" value="TreeGrafter"/>
</dbReference>
<dbReference type="InterPro" id="IPR003392">
    <property type="entry name" value="PTHD_SSD"/>
</dbReference>
<dbReference type="AlphaFoldDB" id="A0A0M3K313"/>
<dbReference type="GO" id="GO:0005886">
    <property type="term" value="C:plasma membrane"/>
    <property type="evidence" value="ECO:0007669"/>
    <property type="project" value="TreeGrafter"/>
</dbReference>
<dbReference type="InterPro" id="IPR051697">
    <property type="entry name" value="Patched_domain-protein"/>
</dbReference>
<keyword evidence="5 7" id="KW-0472">Membrane</keyword>
<organism evidence="11">
    <name type="scientific">Anisakis simplex</name>
    <name type="common">Herring worm</name>
    <dbReference type="NCBI Taxonomy" id="6269"/>
    <lineage>
        <taxon>Eukaryota</taxon>
        <taxon>Metazoa</taxon>
        <taxon>Ecdysozoa</taxon>
        <taxon>Nematoda</taxon>
        <taxon>Chromadorea</taxon>
        <taxon>Rhabditida</taxon>
        <taxon>Spirurina</taxon>
        <taxon>Ascaridomorpha</taxon>
        <taxon>Ascaridoidea</taxon>
        <taxon>Anisakidae</taxon>
        <taxon>Anisakis</taxon>
        <taxon>Anisakis simplex complex</taxon>
    </lineage>
</organism>
<dbReference type="SUPFAM" id="SSF82866">
    <property type="entry name" value="Multidrug efflux transporter AcrB transmembrane domain"/>
    <property type="match status" value="2"/>
</dbReference>
<sequence>MSSAENTTPSPTLCIRLLTIFFRLTGHVVAKYPGIVIAVVMVFTIVFSVQVPMTKMKDDFVNGYTLKGVRSLTEVQAYQKFNHGHYPIVLFILAAAKDGGSMMRLSHLNATVDIIDDVGSEFAVKNKSFDSICESLCDINEPVPAVRFRLTVSTRLMTNLSFDKHEIHHPLIIFQRLQTHSMKHHIGIFISSTRNAICRCALHYDCIETELNFQNGYMINYQGADSILDISYPVSRIVGRQVDLSANLFGVDTYDDYEMQTNNASSNIKDLKLILLQFRAQRPSEWNVDDVMEWERKVSHHYLFKYNNPYIKPMVYSFVFAQDEIARTGRTMFPYIAIGLLVISVFSLVTVYISATYTNQWSVHKIVYAITAGVCPLLATSTALGLIFCLGVRFSSILCMTPFLTLAIGVDDSYLLINAWLRISRRQNELAVKTSLEERIVDMFIDVGPSMTITSVTNVVAFAIGAFTPIDEIRILCVATSLSISFAFLYTITLYAAVMTLCASREIINEKTSANDRALANQRNQKLAVIEGFLNGYCDWLSNGYTSIFMLLILCPYWYLSITGAMTAQARLSIDRLFLEGSPMLEVNHARQKYVLPSYTCVTIYVNRAGDLFNKTRIARIKQMVNEFEQLPDCNGAQFSHFWIRDYENYLKFTSEEFDEDTNDSDADSSAFSTESIRQFIEWPEYKYWQGFMRFDETTSRMKSFLITVAYHGEHLADWTERLNILKRWRSIVDRYQDLEATVYEDEALYSEQIDHFLPITIQTSLVTFLCMAIVCFVFMPNFFTLFVAVGAITSIFIGVFGFVTHWGVDVDSFSMAALIMSIGLSVDFPAHITYHYHRSGYDSSLSTSKERIKQCLIAIGFPLLQCSGSTVLFVLCLAFIPCYMSAVSFHTHTHYCILFTLPRADKDSAVRLTLGETEMTLIFIQVFIKTITLVMSLGIIHALIVVPVFLCTLTNIHKRYSTWQNFSVIFFWNDQLIFYSFVSQTKRKDYRNHRLINVHDFQQKMIKSKEIGKEADVAFRKCSSADVSINAIQTIV</sequence>
<dbReference type="Gene3D" id="1.20.1640.10">
    <property type="entry name" value="Multidrug efflux transporter AcrB transmembrane domain"/>
    <property type="match status" value="2"/>
</dbReference>
<evidence type="ECO:0000256" key="3">
    <source>
        <dbReference type="ARBA" id="ARBA00022692"/>
    </source>
</evidence>